<dbReference type="RefSeq" id="WP_130024334.1">
    <property type="nucleotide sequence ID" value="NZ_SEWF01000104.1"/>
</dbReference>
<evidence type="ECO:0000313" key="2">
    <source>
        <dbReference type="Proteomes" id="UP000293162"/>
    </source>
</evidence>
<reference evidence="1 2" key="1">
    <citation type="submission" date="2019-02" db="EMBL/GenBank/DDBJ databases">
        <title>Bacterial novel species Emticicia sp. 17J42-9 isolated from soil.</title>
        <authorList>
            <person name="Jung H.-Y."/>
        </authorList>
    </citation>
    <scope>NUCLEOTIDE SEQUENCE [LARGE SCALE GENOMIC DNA]</scope>
    <source>
        <strain evidence="1 2">17J42-9</strain>
    </source>
</reference>
<evidence type="ECO:0000313" key="1">
    <source>
        <dbReference type="EMBL" id="RYU91049.1"/>
    </source>
</evidence>
<proteinExistence type="predicted"/>
<protein>
    <submittedName>
        <fullName evidence="1">Uncharacterized protein</fullName>
    </submittedName>
</protein>
<organism evidence="1 2">
    <name type="scientific">Emticicia agri</name>
    <dbReference type="NCBI Taxonomy" id="2492393"/>
    <lineage>
        <taxon>Bacteria</taxon>
        <taxon>Pseudomonadati</taxon>
        <taxon>Bacteroidota</taxon>
        <taxon>Cytophagia</taxon>
        <taxon>Cytophagales</taxon>
        <taxon>Leadbetterellaceae</taxon>
        <taxon>Emticicia</taxon>
    </lineage>
</organism>
<dbReference type="AlphaFoldDB" id="A0A4Q5LP41"/>
<accession>A0A4Q5LP41</accession>
<comment type="caution">
    <text evidence="1">The sequence shown here is derived from an EMBL/GenBank/DDBJ whole genome shotgun (WGS) entry which is preliminary data.</text>
</comment>
<gene>
    <name evidence="1" type="ORF">EWM59_27095</name>
</gene>
<dbReference type="Proteomes" id="UP000293162">
    <property type="component" value="Unassembled WGS sequence"/>
</dbReference>
<name>A0A4Q5LP41_9BACT</name>
<keyword evidence="2" id="KW-1185">Reference proteome</keyword>
<dbReference type="EMBL" id="SEWF01000104">
    <property type="protein sequence ID" value="RYU91049.1"/>
    <property type="molecule type" value="Genomic_DNA"/>
</dbReference>
<sequence>MEAIAKKNQSKILTDIIELYKEKIIYYQNDKDKELAISLLNMSISLIKKELKDKSLSRELQLTRIDLLHEFMRKVDILTITHIESITQVPENIENYPPYHLHKKSQSAFGKVK</sequence>